<dbReference type="Proteomes" id="UP000095280">
    <property type="component" value="Unplaced"/>
</dbReference>
<reference evidence="2" key="1">
    <citation type="submission" date="2016-11" db="UniProtKB">
        <authorList>
            <consortium name="WormBaseParasite"/>
        </authorList>
    </citation>
    <scope>IDENTIFICATION</scope>
</reference>
<dbReference type="AlphaFoldDB" id="A0A1I8FCE2"/>
<name>A0A1I8FCE2_9PLAT</name>
<keyword evidence="1" id="KW-1185">Reference proteome</keyword>
<protein>
    <submittedName>
        <fullName evidence="2">Flavin_Reduct domain-containing protein</fullName>
    </submittedName>
</protein>
<sequence>MRSLCRGCRDCNLTLEKQRIVVVSISGRARPTWPACCSVYAPDTDGVLALAGELCQSADAHLVARESPGGEFETVLFSAAGRPQIWPAGGPAGHGWGVSVGAPLQSLASLYSTVHSTGGSGSNKGCLAAIRGRRSCVICSRQDMWSLAAALNEAEDFVLPLDWLFLHDRREPMRVPVSGLYGPPAWGVNGVLLQHCKC</sequence>
<evidence type="ECO:0000313" key="2">
    <source>
        <dbReference type="WBParaSite" id="maker-unitig_29198-snap-gene-0.2-mRNA-1"/>
    </source>
</evidence>
<accession>A0A1I8FCE2</accession>
<proteinExistence type="predicted"/>
<organism evidence="1 2">
    <name type="scientific">Macrostomum lignano</name>
    <dbReference type="NCBI Taxonomy" id="282301"/>
    <lineage>
        <taxon>Eukaryota</taxon>
        <taxon>Metazoa</taxon>
        <taxon>Spiralia</taxon>
        <taxon>Lophotrochozoa</taxon>
        <taxon>Platyhelminthes</taxon>
        <taxon>Rhabditophora</taxon>
        <taxon>Macrostomorpha</taxon>
        <taxon>Macrostomida</taxon>
        <taxon>Macrostomidae</taxon>
        <taxon>Macrostomum</taxon>
    </lineage>
</organism>
<evidence type="ECO:0000313" key="1">
    <source>
        <dbReference type="Proteomes" id="UP000095280"/>
    </source>
</evidence>
<dbReference type="WBParaSite" id="maker-unitig_29198-snap-gene-0.2-mRNA-1">
    <property type="protein sequence ID" value="maker-unitig_29198-snap-gene-0.2-mRNA-1"/>
    <property type="gene ID" value="maker-unitig_29198-snap-gene-0.2"/>
</dbReference>